<keyword evidence="1" id="KW-0813">Transport</keyword>
<keyword evidence="3" id="KW-1185">Reference proteome</keyword>
<dbReference type="GO" id="GO:0005743">
    <property type="term" value="C:mitochondrial inner membrane"/>
    <property type="evidence" value="ECO:0007669"/>
    <property type="project" value="UniProtKB-SubCell"/>
</dbReference>
<keyword evidence="1" id="KW-0679">Respiratory chain</keyword>
<dbReference type="EMBL" id="CAKXAJ010026231">
    <property type="protein sequence ID" value="CAH2263384.1"/>
    <property type="molecule type" value="Genomic_DNA"/>
</dbReference>
<dbReference type="AlphaFoldDB" id="A0A8S4SCL5"/>
<evidence type="ECO:0000256" key="1">
    <source>
        <dbReference type="RuleBase" id="RU368034"/>
    </source>
</evidence>
<proteinExistence type="inferred from homology"/>
<accession>A0A8S4SCL5</accession>
<name>A0A8S4SCL5_9NEOP</name>
<protein>
    <recommendedName>
        <fullName evidence="1">NADH dehydrogenase [ubiquinone] 1 alpha subcomplex subunit 13</fullName>
    </recommendedName>
</protein>
<dbReference type="Proteomes" id="UP000838756">
    <property type="component" value="Unassembled WGS sequence"/>
</dbReference>
<sequence length="76" mass="9090">MIVKLRKYVEKEQLLSFLPVSSEQNLPLELVVGTYYGERVYKQVAPDTLVEPIFHEYYAHSSPAEWYKRAYHKFYC</sequence>
<keyword evidence="1" id="KW-0999">Mitochondrion inner membrane</keyword>
<comment type="similarity">
    <text evidence="1">Belongs to the complex I NDUFA13 subunit family.</text>
</comment>
<comment type="function">
    <text evidence="1">Complex I functions in the transfer of electrons from NADH to the respiratory chain. Accessory subunit of the mitochondrial membrane respiratory chain NADH dehydrogenase (Complex I), that is believed not to be involved in catalysis.</text>
</comment>
<keyword evidence="1" id="KW-0496">Mitochondrion</keyword>
<keyword evidence="1" id="KW-0249">Electron transport</keyword>
<comment type="caution">
    <text evidence="2">The sequence shown here is derived from an EMBL/GenBank/DDBJ whole genome shotgun (WGS) entry which is preliminary data.</text>
</comment>
<keyword evidence="1" id="KW-0472">Membrane</keyword>
<dbReference type="Pfam" id="PF06212">
    <property type="entry name" value="GRIM-19"/>
    <property type="match status" value="1"/>
</dbReference>
<dbReference type="InterPro" id="IPR009346">
    <property type="entry name" value="GRIM-19"/>
</dbReference>
<evidence type="ECO:0000313" key="3">
    <source>
        <dbReference type="Proteomes" id="UP000838756"/>
    </source>
</evidence>
<dbReference type="OrthoDB" id="3308at2759"/>
<evidence type="ECO:0000313" key="2">
    <source>
        <dbReference type="EMBL" id="CAH2263384.1"/>
    </source>
</evidence>
<comment type="subcellular location">
    <subcellularLocation>
        <location evidence="1">Mitochondrion inner membrane</location>
        <topology evidence="1">Single-pass membrane protein</topology>
        <orientation evidence="1">Matrix side</orientation>
    </subcellularLocation>
</comment>
<reference evidence="2" key="1">
    <citation type="submission" date="2022-03" db="EMBL/GenBank/DDBJ databases">
        <authorList>
            <person name="Lindestad O."/>
        </authorList>
    </citation>
    <scope>NUCLEOTIDE SEQUENCE</scope>
</reference>
<dbReference type="GO" id="GO:0045271">
    <property type="term" value="C:respiratory chain complex I"/>
    <property type="evidence" value="ECO:0007669"/>
    <property type="project" value="UniProtKB-UniRule"/>
</dbReference>
<gene>
    <name evidence="2" type="primary">jg5390</name>
    <name evidence="2" type="ORF">PAEG_LOCUS24345</name>
</gene>
<organism evidence="2 3">
    <name type="scientific">Pararge aegeria aegeria</name>
    <dbReference type="NCBI Taxonomy" id="348720"/>
    <lineage>
        <taxon>Eukaryota</taxon>
        <taxon>Metazoa</taxon>
        <taxon>Ecdysozoa</taxon>
        <taxon>Arthropoda</taxon>
        <taxon>Hexapoda</taxon>
        <taxon>Insecta</taxon>
        <taxon>Pterygota</taxon>
        <taxon>Neoptera</taxon>
        <taxon>Endopterygota</taxon>
        <taxon>Lepidoptera</taxon>
        <taxon>Glossata</taxon>
        <taxon>Ditrysia</taxon>
        <taxon>Papilionoidea</taxon>
        <taxon>Nymphalidae</taxon>
        <taxon>Satyrinae</taxon>
        <taxon>Satyrini</taxon>
        <taxon>Parargina</taxon>
        <taxon>Pararge</taxon>
    </lineage>
</organism>